<dbReference type="OrthoDB" id="527990at2759"/>
<dbReference type="Proteomes" id="UP000886998">
    <property type="component" value="Unassembled WGS sequence"/>
</dbReference>
<feature type="non-terminal residue" evidence="1">
    <location>
        <position position="1"/>
    </location>
</feature>
<reference evidence="1" key="1">
    <citation type="submission" date="2020-08" db="EMBL/GenBank/DDBJ databases">
        <title>Multicomponent nature underlies the extraordinary mechanical properties of spider dragline silk.</title>
        <authorList>
            <person name="Kono N."/>
            <person name="Nakamura H."/>
            <person name="Mori M."/>
            <person name="Yoshida Y."/>
            <person name="Ohtoshi R."/>
            <person name="Malay A.D."/>
            <person name="Moran D.A.P."/>
            <person name="Tomita M."/>
            <person name="Numata K."/>
            <person name="Arakawa K."/>
        </authorList>
    </citation>
    <scope>NUCLEOTIDE SEQUENCE</scope>
</reference>
<protein>
    <submittedName>
        <fullName evidence="1">Leishmanolysin-like peptidase</fullName>
    </submittedName>
</protein>
<comment type="caution">
    <text evidence="1">The sequence shown here is derived from an EMBL/GenBank/DDBJ whole genome shotgun (WGS) entry which is preliminary data.</text>
</comment>
<organism evidence="1 2">
    <name type="scientific">Trichonephila inaurata madagascariensis</name>
    <dbReference type="NCBI Taxonomy" id="2747483"/>
    <lineage>
        <taxon>Eukaryota</taxon>
        <taxon>Metazoa</taxon>
        <taxon>Ecdysozoa</taxon>
        <taxon>Arthropoda</taxon>
        <taxon>Chelicerata</taxon>
        <taxon>Arachnida</taxon>
        <taxon>Araneae</taxon>
        <taxon>Araneomorphae</taxon>
        <taxon>Entelegynae</taxon>
        <taxon>Araneoidea</taxon>
        <taxon>Nephilidae</taxon>
        <taxon>Trichonephila</taxon>
        <taxon>Trichonephila inaurata</taxon>
    </lineage>
</organism>
<dbReference type="AlphaFoldDB" id="A0A8X6XCN2"/>
<evidence type="ECO:0000313" key="1">
    <source>
        <dbReference type="EMBL" id="GFY50275.1"/>
    </source>
</evidence>
<accession>A0A8X6XCN2</accession>
<gene>
    <name evidence="1" type="primary">GA17800</name>
    <name evidence="1" type="ORF">TNIN_120601</name>
</gene>
<sequence>GFSVSLYAYFRDKSGYPLTPRGRNGKPMVNKVIQAHQWSDRVIREVERRDWKVRGNVTRKTVKIVVTPRVQEEIQNILTVHI</sequence>
<name>A0A8X6XCN2_9ARAC</name>
<dbReference type="EMBL" id="BMAV01007380">
    <property type="protein sequence ID" value="GFY50275.1"/>
    <property type="molecule type" value="Genomic_DNA"/>
</dbReference>
<evidence type="ECO:0000313" key="2">
    <source>
        <dbReference type="Proteomes" id="UP000886998"/>
    </source>
</evidence>
<proteinExistence type="predicted"/>
<keyword evidence="2" id="KW-1185">Reference proteome</keyword>